<feature type="compositionally biased region" description="Polar residues" evidence="1">
    <location>
        <begin position="62"/>
        <end position="71"/>
    </location>
</feature>
<evidence type="ECO:0000313" key="2">
    <source>
        <dbReference type="EMBL" id="CAK9141540.1"/>
    </source>
</evidence>
<dbReference type="EMBL" id="CAUOFW020001147">
    <property type="protein sequence ID" value="CAK9141540.1"/>
    <property type="molecule type" value="Genomic_DNA"/>
</dbReference>
<evidence type="ECO:0000313" key="3">
    <source>
        <dbReference type="Proteomes" id="UP001642360"/>
    </source>
</evidence>
<accession>A0ABC8RDB7</accession>
<name>A0ABC8RDB7_9AQUA</name>
<protein>
    <submittedName>
        <fullName evidence="2">Uncharacterized protein</fullName>
    </submittedName>
</protein>
<sequence length="122" mass="13884">MLVKALLTARDVLFEELHKLSKAINETVDLSDFTSNFDESKLFDSSLKERFETAEVPGEVSSKPQTPSEKPNGTIDFKSDEVLHSLSKGELFCSCHSLGNQNLQLWNMFLKVHRFVFTLNFL</sequence>
<feature type="region of interest" description="Disordered" evidence="1">
    <location>
        <begin position="54"/>
        <end position="74"/>
    </location>
</feature>
<evidence type="ECO:0000256" key="1">
    <source>
        <dbReference type="SAM" id="MobiDB-lite"/>
    </source>
</evidence>
<gene>
    <name evidence="2" type="ORF">ILEXP_LOCUS9132</name>
</gene>
<organism evidence="2 3">
    <name type="scientific">Ilex paraguariensis</name>
    <name type="common">yerba mate</name>
    <dbReference type="NCBI Taxonomy" id="185542"/>
    <lineage>
        <taxon>Eukaryota</taxon>
        <taxon>Viridiplantae</taxon>
        <taxon>Streptophyta</taxon>
        <taxon>Embryophyta</taxon>
        <taxon>Tracheophyta</taxon>
        <taxon>Spermatophyta</taxon>
        <taxon>Magnoliopsida</taxon>
        <taxon>eudicotyledons</taxon>
        <taxon>Gunneridae</taxon>
        <taxon>Pentapetalae</taxon>
        <taxon>asterids</taxon>
        <taxon>campanulids</taxon>
        <taxon>Aquifoliales</taxon>
        <taxon>Aquifoliaceae</taxon>
        <taxon>Ilex</taxon>
    </lineage>
</organism>
<dbReference type="Proteomes" id="UP001642360">
    <property type="component" value="Unassembled WGS sequence"/>
</dbReference>
<reference evidence="2 3" key="1">
    <citation type="submission" date="2024-02" db="EMBL/GenBank/DDBJ databases">
        <authorList>
            <person name="Vignale AGUSTIN F."/>
            <person name="Sosa J E."/>
            <person name="Modenutti C."/>
        </authorList>
    </citation>
    <scope>NUCLEOTIDE SEQUENCE [LARGE SCALE GENOMIC DNA]</scope>
</reference>
<dbReference type="AlphaFoldDB" id="A0ABC8RDB7"/>
<comment type="caution">
    <text evidence="2">The sequence shown here is derived from an EMBL/GenBank/DDBJ whole genome shotgun (WGS) entry which is preliminary data.</text>
</comment>
<keyword evidence="3" id="KW-1185">Reference proteome</keyword>
<proteinExistence type="predicted"/>